<accession>A0A9W6FX72</accession>
<evidence type="ECO:0000313" key="2">
    <source>
        <dbReference type="EMBL" id="GLI36536.1"/>
    </source>
</evidence>
<proteinExistence type="predicted"/>
<dbReference type="PANTHER" id="PTHR40660:SF1">
    <property type="entry name" value="5'-PHOSPHATE OXIDASE PUTATIVE DOMAIN-CONTAINING PROTEIN-RELATED"/>
    <property type="match status" value="1"/>
</dbReference>
<dbReference type="Gene3D" id="2.30.110.10">
    <property type="entry name" value="Electron Transport, Fmn-binding Protein, Chain A"/>
    <property type="match status" value="1"/>
</dbReference>
<dbReference type="InterPro" id="IPR012349">
    <property type="entry name" value="Split_barrel_FMN-bd"/>
</dbReference>
<organism evidence="2 3">
    <name type="scientific">Geobacter hydrogenophilus</name>
    <dbReference type="NCBI Taxonomy" id="40983"/>
    <lineage>
        <taxon>Bacteria</taxon>
        <taxon>Pseudomonadati</taxon>
        <taxon>Thermodesulfobacteriota</taxon>
        <taxon>Desulfuromonadia</taxon>
        <taxon>Geobacterales</taxon>
        <taxon>Geobacteraceae</taxon>
        <taxon>Geobacter</taxon>
    </lineage>
</organism>
<dbReference type="AlphaFoldDB" id="A0A9W6FX72"/>
<keyword evidence="3" id="KW-1185">Reference proteome</keyword>
<dbReference type="Proteomes" id="UP001144352">
    <property type="component" value="Unassembled WGS sequence"/>
</dbReference>
<evidence type="ECO:0000259" key="1">
    <source>
        <dbReference type="Pfam" id="PF01243"/>
    </source>
</evidence>
<dbReference type="PANTHER" id="PTHR40660">
    <property type="entry name" value="5'-PHOSPHATE OXIDASE PUTATIVE DOMAIN-CONTAINING PROTEIN-RELATED"/>
    <property type="match status" value="1"/>
</dbReference>
<dbReference type="RefSeq" id="WP_214187541.1">
    <property type="nucleotide sequence ID" value="NZ_BSDS01000001.1"/>
</dbReference>
<feature type="domain" description="Pyridoxamine 5'-phosphate oxidase N-terminal" evidence="1">
    <location>
        <begin position="2"/>
        <end position="94"/>
    </location>
</feature>
<reference evidence="2" key="1">
    <citation type="submission" date="2022-12" db="EMBL/GenBank/DDBJ databases">
        <title>Reference genome sequencing for broad-spectrum identification of bacterial and archaeal isolates by mass spectrometry.</title>
        <authorList>
            <person name="Sekiguchi Y."/>
            <person name="Tourlousse D.M."/>
        </authorList>
    </citation>
    <scope>NUCLEOTIDE SEQUENCE</scope>
    <source>
        <strain evidence="2">H2</strain>
    </source>
</reference>
<protein>
    <recommendedName>
        <fullName evidence="1">Pyridoxamine 5'-phosphate oxidase N-terminal domain-containing protein</fullName>
    </recommendedName>
</protein>
<dbReference type="EMBL" id="BSDS01000001">
    <property type="protein sequence ID" value="GLI36536.1"/>
    <property type="molecule type" value="Genomic_DNA"/>
</dbReference>
<dbReference type="SUPFAM" id="SSF50475">
    <property type="entry name" value="FMN-binding split barrel"/>
    <property type="match status" value="1"/>
</dbReference>
<dbReference type="InterPro" id="IPR011576">
    <property type="entry name" value="Pyridox_Oxase_N"/>
</dbReference>
<gene>
    <name evidence="2" type="ORF">GHYDROH2_00370</name>
</gene>
<name>A0A9W6FX72_9BACT</name>
<evidence type="ECO:0000313" key="3">
    <source>
        <dbReference type="Proteomes" id="UP001144352"/>
    </source>
</evidence>
<comment type="caution">
    <text evidence="2">The sequence shown here is derived from an EMBL/GenBank/DDBJ whole genome shotgun (WGS) entry which is preliminary data.</text>
</comment>
<sequence>MIPETVQKFVEERGIAFIASATLQGVPHLAAGENIKVEGADRIVFESWCCPETLRNVKGNPKVSVSVTTPDGRNGYQFLGVVEKVTDAAILDGFVPGLEEPGMPQVASRLEVRVGAILKFSVGVHTDKPM</sequence>
<dbReference type="Pfam" id="PF01243">
    <property type="entry name" value="PNPOx_N"/>
    <property type="match status" value="1"/>
</dbReference>